<evidence type="ECO:0008006" key="5">
    <source>
        <dbReference type="Google" id="ProtNLM"/>
    </source>
</evidence>
<evidence type="ECO:0000256" key="2">
    <source>
        <dbReference type="PROSITE-ProRule" id="PRU00708"/>
    </source>
</evidence>
<evidence type="ECO:0000313" key="3">
    <source>
        <dbReference type="EMBL" id="KAF5955470.1"/>
    </source>
</evidence>
<gene>
    <name evidence="3" type="ORF">HYC85_008326</name>
</gene>
<feature type="repeat" description="PPR" evidence="2">
    <location>
        <begin position="231"/>
        <end position="265"/>
    </location>
</feature>
<reference evidence="4" key="1">
    <citation type="journal article" date="2020" name="Nat. Commun.">
        <title>Genome assembly of wild tea tree DASZ reveals pedigree and selection history of tea varieties.</title>
        <authorList>
            <person name="Zhang W."/>
            <person name="Zhang Y."/>
            <person name="Qiu H."/>
            <person name="Guo Y."/>
            <person name="Wan H."/>
            <person name="Zhang X."/>
            <person name="Scossa F."/>
            <person name="Alseekh S."/>
            <person name="Zhang Q."/>
            <person name="Wang P."/>
            <person name="Xu L."/>
            <person name="Schmidt M.H."/>
            <person name="Jia X."/>
            <person name="Li D."/>
            <person name="Zhu A."/>
            <person name="Guo F."/>
            <person name="Chen W."/>
            <person name="Ni D."/>
            <person name="Usadel B."/>
            <person name="Fernie A.R."/>
            <person name="Wen W."/>
        </authorList>
    </citation>
    <scope>NUCLEOTIDE SEQUENCE [LARGE SCALE GENOMIC DNA]</scope>
    <source>
        <strain evidence="4">cv. G240</strain>
    </source>
</reference>
<dbReference type="Pfam" id="PF13812">
    <property type="entry name" value="PPR_3"/>
    <property type="match status" value="1"/>
</dbReference>
<organism evidence="3 4">
    <name type="scientific">Camellia sinensis</name>
    <name type="common">Tea plant</name>
    <name type="synonym">Thea sinensis</name>
    <dbReference type="NCBI Taxonomy" id="4442"/>
    <lineage>
        <taxon>Eukaryota</taxon>
        <taxon>Viridiplantae</taxon>
        <taxon>Streptophyta</taxon>
        <taxon>Embryophyta</taxon>
        <taxon>Tracheophyta</taxon>
        <taxon>Spermatophyta</taxon>
        <taxon>Magnoliopsida</taxon>
        <taxon>eudicotyledons</taxon>
        <taxon>Gunneridae</taxon>
        <taxon>Pentapetalae</taxon>
        <taxon>asterids</taxon>
        <taxon>Ericales</taxon>
        <taxon>Theaceae</taxon>
        <taxon>Camellia</taxon>
    </lineage>
</organism>
<dbReference type="InterPro" id="IPR002885">
    <property type="entry name" value="PPR_rpt"/>
</dbReference>
<dbReference type="Pfam" id="PF01535">
    <property type="entry name" value="PPR"/>
    <property type="match status" value="1"/>
</dbReference>
<dbReference type="AlphaFoldDB" id="A0A7J7HRG7"/>
<accession>A0A7J7HRG7</accession>
<dbReference type="Proteomes" id="UP000593564">
    <property type="component" value="Unassembled WGS sequence"/>
</dbReference>
<proteinExistence type="predicted"/>
<keyword evidence="1" id="KW-0677">Repeat</keyword>
<evidence type="ECO:0000313" key="4">
    <source>
        <dbReference type="Proteomes" id="UP000593564"/>
    </source>
</evidence>
<reference evidence="3 4" key="2">
    <citation type="submission" date="2020-07" db="EMBL/GenBank/DDBJ databases">
        <title>Genome assembly of wild tea tree DASZ reveals pedigree and selection history of tea varieties.</title>
        <authorList>
            <person name="Zhang W."/>
        </authorList>
    </citation>
    <scope>NUCLEOTIDE SEQUENCE [LARGE SCALE GENOMIC DNA]</scope>
    <source>
        <strain evidence="4">cv. G240</strain>
        <tissue evidence="3">Leaf</tissue>
    </source>
</reference>
<protein>
    <recommendedName>
        <fullName evidence="5">Pentacotripeptide-repeat region of PRORP domain-containing protein</fullName>
    </recommendedName>
</protein>
<keyword evidence="4" id="KW-1185">Reference proteome</keyword>
<dbReference type="PROSITE" id="PS51375">
    <property type="entry name" value="PPR"/>
    <property type="match status" value="1"/>
</dbReference>
<dbReference type="InterPro" id="IPR011990">
    <property type="entry name" value="TPR-like_helical_dom_sf"/>
</dbReference>
<name>A0A7J7HRG7_CAMSI</name>
<dbReference type="EMBL" id="JACBKZ010000003">
    <property type="protein sequence ID" value="KAF5955470.1"/>
    <property type="molecule type" value="Genomic_DNA"/>
</dbReference>
<dbReference type="Gene3D" id="1.25.40.10">
    <property type="entry name" value="Tetratricopeptide repeat domain"/>
    <property type="match status" value="2"/>
</dbReference>
<sequence>METFVSNHEQVSTFFTGRNEVDNAGLSVLRKHNSAFVMKVLRWSFNDVIHACAQTLNCRLAEQLILQMWNLGMEPSCSTYDGFIRAVVFERGFHDGIELLKAMQQKNLKPYDSTLATIAIGCCKALELDLAEALLDQISKSPHAHAYNAFLEACDTLLKALGAEGMVRELIQYLRVAENQFSRGYSCLGTPTYNTVLHSLVEAKEILLGNGDFDEALNLLDQGIMEGIQSDVLLFNTILQGACEKGRIDIIELIVERMHQKNVQPDPSTCYFVFSAYIDHDYISTAMEALQVLSMRMISEEDGILEEKRTELEESFILAEDLEAESRILKLFRDSQENLAVSLLYLRWCATLGFEISWLPNRSLWAKRLSSNYSSREGVAVR</sequence>
<dbReference type="PANTHER" id="PTHR47859">
    <property type="entry name" value="PENTATRICOPEPTIDE REPEAT-CONTAINING PROTEIN"/>
    <property type="match status" value="1"/>
</dbReference>
<dbReference type="PANTHER" id="PTHR47859:SF1">
    <property type="entry name" value="PENTATRICOPEPTIDE REPEAT-CONTAINING PROTEIN"/>
    <property type="match status" value="1"/>
</dbReference>
<comment type="caution">
    <text evidence="3">The sequence shown here is derived from an EMBL/GenBank/DDBJ whole genome shotgun (WGS) entry which is preliminary data.</text>
</comment>
<evidence type="ECO:0000256" key="1">
    <source>
        <dbReference type="ARBA" id="ARBA00022737"/>
    </source>
</evidence>